<feature type="coiled-coil region" evidence="1">
    <location>
        <begin position="31"/>
        <end position="101"/>
    </location>
</feature>
<comment type="caution">
    <text evidence="3">The sequence shown here is derived from an EMBL/GenBank/DDBJ whole genome shotgun (WGS) entry which is preliminary data.</text>
</comment>
<evidence type="ECO:0000256" key="1">
    <source>
        <dbReference type="SAM" id="Coils"/>
    </source>
</evidence>
<dbReference type="Proteomes" id="UP001242045">
    <property type="component" value="Unassembled WGS sequence"/>
</dbReference>
<organism evidence="3 4">
    <name type="scientific">Variovorax boronicumulans</name>
    <dbReference type="NCBI Taxonomy" id="436515"/>
    <lineage>
        <taxon>Bacteria</taxon>
        <taxon>Pseudomonadati</taxon>
        <taxon>Pseudomonadota</taxon>
        <taxon>Betaproteobacteria</taxon>
        <taxon>Burkholderiales</taxon>
        <taxon>Comamonadaceae</taxon>
        <taxon>Variovorax</taxon>
    </lineage>
</organism>
<accession>A0AAW8CZS1</accession>
<reference evidence="3" key="1">
    <citation type="submission" date="2023-07" db="EMBL/GenBank/DDBJ databases">
        <title>Sorghum-associated microbial communities from plants grown in Nebraska, USA.</title>
        <authorList>
            <person name="Schachtman D."/>
        </authorList>
    </citation>
    <scope>NUCLEOTIDE SEQUENCE</scope>
    <source>
        <strain evidence="3">DS3754</strain>
    </source>
</reference>
<keyword evidence="1" id="KW-0175">Coiled coil</keyword>
<name>A0AAW8CZS1_9BURK</name>
<gene>
    <name evidence="3" type="ORF">J2W31_002334</name>
</gene>
<evidence type="ECO:0000313" key="3">
    <source>
        <dbReference type="EMBL" id="MDP9893223.1"/>
    </source>
</evidence>
<sequence length="297" mass="32316">MKQNPSTVFAYAIHPELTAAIEAVHAAIAQAKKVAEMVNEAADKIPQLEAEIGVLRHEIASAEVAEALAVDGDPKVLRKAIDRQKAELTAKESDLRSAQMRVTVLEQRAPEYDVAVRVAGEVLHAEHQTWLVATKTALSVEIEVAIKPLVDVMAKARVVGWRHLADFLDDAMVPDLLNYTSIYRSALKAADVSTNRLKGQLASAEGLIAVEAIRSAIQPVEQALVAVRSHRPYMPLAARQVKPYVIKGWTSGVRDHFIDAEPEAAAPTDARGGQPQELNLGPAMVENFDRPTPQVQQ</sequence>
<evidence type="ECO:0000256" key="2">
    <source>
        <dbReference type="SAM" id="MobiDB-lite"/>
    </source>
</evidence>
<proteinExistence type="predicted"/>
<dbReference type="EMBL" id="JAUSRD010000004">
    <property type="protein sequence ID" value="MDP9893223.1"/>
    <property type="molecule type" value="Genomic_DNA"/>
</dbReference>
<protein>
    <submittedName>
        <fullName evidence="3">Uncharacterized small protein (DUF1192 family)</fullName>
    </submittedName>
</protein>
<feature type="region of interest" description="Disordered" evidence="2">
    <location>
        <begin position="264"/>
        <end position="297"/>
    </location>
</feature>
<evidence type="ECO:0000313" key="4">
    <source>
        <dbReference type="Proteomes" id="UP001242045"/>
    </source>
</evidence>
<dbReference type="AlphaFoldDB" id="A0AAW8CZS1"/>
<dbReference type="RefSeq" id="WP_307684855.1">
    <property type="nucleotide sequence ID" value="NZ_JAUSRD010000004.1"/>
</dbReference>